<sequence length="147" mass="15876">MKTELRSDASLILQTATRFLVPLLLLFSVFLLLRGHNEPGGGFIAGLVASSAFALYLFAFDASSTKRLLKVETQLLMGLGLLLALLSGIIGMVLHGQPFLTSQWWTLYVPGIGELKLSTPLLFDVGVYLVVIGVVSTILLSLAKVEE</sequence>
<evidence type="ECO:0000256" key="3">
    <source>
        <dbReference type="ARBA" id="ARBA00022475"/>
    </source>
</evidence>
<name>A0A291HU38_9GAMM</name>
<gene>
    <name evidence="9" type="ORF">AN401_18720</name>
</gene>
<feature type="transmembrane region" description="Helical" evidence="7">
    <location>
        <begin position="75"/>
        <end position="94"/>
    </location>
</feature>
<dbReference type="AlphaFoldDB" id="A0A291HU38"/>
<accession>A0A291HU38</accession>
<dbReference type="PANTHER" id="PTHR33932:SF4">
    <property type="entry name" value="NA(+)_H(+) ANTIPORTER SUBUNIT B"/>
    <property type="match status" value="1"/>
</dbReference>
<dbReference type="NCBIfam" id="NF009163">
    <property type="entry name" value="PRK12509.1"/>
    <property type="match status" value="1"/>
</dbReference>
<dbReference type="InterPro" id="IPR007182">
    <property type="entry name" value="MnhB"/>
</dbReference>
<evidence type="ECO:0000313" key="10">
    <source>
        <dbReference type="Proteomes" id="UP000217763"/>
    </source>
</evidence>
<proteinExistence type="inferred from homology"/>
<dbReference type="Proteomes" id="UP000217763">
    <property type="component" value="Chromosome"/>
</dbReference>
<evidence type="ECO:0000256" key="4">
    <source>
        <dbReference type="ARBA" id="ARBA00022692"/>
    </source>
</evidence>
<dbReference type="RefSeq" id="WP_096780202.1">
    <property type="nucleotide sequence ID" value="NZ_CP012621.1"/>
</dbReference>
<feature type="transmembrane region" description="Helical" evidence="7">
    <location>
        <begin position="12"/>
        <end position="31"/>
    </location>
</feature>
<keyword evidence="3" id="KW-1003">Cell membrane</keyword>
<feature type="domain" description="Na+/H+ antiporter MnhB subunit-related protein" evidence="8">
    <location>
        <begin position="12"/>
        <end position="136"/>
    </location>
</feature>
<evidence type="ECO:0000256" key="2">
    <source>
        <dbReference type="ARBA" id="ARBA00009425"/>
    </source>
</evidence>
<keyword evidence="10" id="KW-1185">Reference proteome</keyword>
<dbReference type="PANTHER" id="PTHR33932">
    <property type="entry name" value="NA(+)/H(+) ANTIPORTER SUBUNIT B"/>
    <property type="match status" value="1"/>
</dbReference>
<dbReference type="Pfam" id="PF04039">
    <property type="entry name" value="MnhB"/>
    <property type="match status" value="1"/>
</dbReference>
<feature type="transmembrane region" description="Helical" evidence="7">
    <location>
        <begin position="125"/>
        <end position="143"/>
    </location>
</feature>
<dbReference type="NCBIfam" id="NF009223">
    <property type="entry name" value="PRK12573.1"/>
    <property type="match status" value="1"/>
</dbReference>
<keyword evidence="4 7" id="KW-0812">Transmembrane</keyword>
<evidence type="ECO:0000259" key="8">
    <source>
        <dbReference type="Pfam" id="PF04039"/>
    </source>
</evidence>
<comment type="similarity">
    <text evidence="2">Belongs to the CPA3 antiporters (TC 2.A.63) subunit B family.</text>
</comment>
<dbReference type="KEGG" id="zdf:AN401_18720"/>
<evidence type="ECO:0000256" key="1">
    <source>
        <dbReference type="ARBA" id="ARBA00004651"/>
    </source>
</evidence>
<dbReference type="InterPro" id="IPR050622">
    <property type="entry name" value="CPA3_antiporter_subunitB"/>
</dbReference>
<keyword evidence="6 7" id="KW-0472">Membrane</keyword>
<organism evidence="9 10">
    <name type="scientific">Zobellella denitrificans</name>
    <dbReference type="NCBI Taxonomy" id="347534"/>
    <lineage>
        <taxon>Bacteria</taxon>
        <taxon>Pseudomonadati</taxon>
        <taxon>Pseudomonadota</taxon>
        <taxon>Gammaproteobacteria</taxon>
        <taxon>Aeromonadales</taxon>
        <taxon>Aeromonadaceae</taxon>
        <taxon>Zobellella</taxon>
    </lineage>
</organism>
<evidence type="ECO:0000256" key="7">
    <source>
        <dbReference type="SAM" id="Phobius"/>
    </source>
</evidence>
<comment type="subcellular location">
    <subcellularLocation>
        <location evidence="1">Cell membrane</location>
        <topology evidence="1">Multi-pass membrane protein</topology>
    </subcellularLocation>
</comment>
<evidence type="ECO:0000313" key="9">
    <source>
        <dbReference type="EMBL" id="ATG75632.1"/>
    </source>
</evidence>
<reference evidence="10" key="1">
    <citation type="submission" date="2015-09" db="EMBL/GenBank/DDBJ databases">
        <authorList>
            <person name="Shao Z."/>
            <person name="Wang L."/>
        </authorList>
    </citation>
    <scope>NUCLEOTIDE SEQUENCE [LARGE SCALE GENOMIC DNA]</scope>
    <source>
        <strain evidence="10">F13-1</strain>
    </source>
</reference>
<evidence type="ECO:0000256" key="5">
    <source>
        <dbReference type="ARBA" id="ARBA00022989"/>
    </source>
</evidence>
<evidence type="ECO:0000256" key="6">
    <source>
        <dbReference type="ARBA" id="ARBA00023136"/>
    </source>
</evidence>
<dbReference type="EMBL" id="CP012621">
    <property type="protein sequence ID" value="ATG75632.1"/>
    <property type="molecule type" value="Genomic_DNA"/>
</dbReference>
<keyword evidence="5 7" id="KW-1133">Transmembrane helix</keyword>
<protein>
    <submittedName>
        <fullName evidence="9">Cation:proton antiporter</fullName>
    </submittedName>
</protein>
<feature type="transmembrane region" description="Helical" evidence="7">
    <location>
        <begin position="43"/>
        <end position="63"/>
    </location>
</feature>
<dbReference type="GO" id="GO:0005886">
    <property type="term" value="C:plasma membrane"/>
    <property type="evidence" value="ECO:0007669"/>
    <property type="project" value="UniProtKB-SubCell"/>
</dbReference>